<dbReference type="InterPro" id="IPR018391">
    <property type="entry name" value="PQQ_b-propeller_rpt"/>
</dbReference>
<accession>A0ABN2JA96</accession>
<feature type="binding site" evidence="5">
    <location>
        <position position="43"/>
    </location>
    <ligand>
        <name>ATP</name>
        <dbReference type="ChEBI" id="CHEBI:30616"/>
    </ligand>
</feature>
<dbReference type="InterPro" id="IPR011047">
    <property type="entry name" value="Quinoprotein_ADH-like_sf"/>
</dbReference>
<dbReference type="InterPro" id="IPR000719">
    <property type="entry name" value="Prot_kinase_dom"/>
</dbReference>
<gene>
    <name evidence="7" type="ORF">GCM10009765_81730</name>
</gene>
<evidence type="ECO:0000256" key="4">
    <source>
        <dbReference type="ARBA" id="ARBA00022840"/>
    </source>
</evidence>
<dbReference type="InterPro" id="IPR008266">
    <property type="entry name" value="Tyr_kinase_AS"/>
</dbReference>
<proteinExistence type="predicted"/>
<dbReference type="PROSITE" id="PS50011">
    <property type="entry name" value="PROTEIN_KINASE_DOM"/>
    <property type="match status" value="1"/>
</dbReference>
<dbReference type="Gene3D" id="3.30.200.20">
    <property type="entry name" value="Phosphorylase Kinase, domain 1"/>
    <property type="match status" value="1"/>
</dbReference>
<evidence type="ECO:0000256" key="3">
    <source>
        <dbReference type="ARBA" id="ARBA00022777"/>
    </source>
</evidence>
<dbReference type="SUPFAM" id="SSF50998">
    <property type="entry name" value="Quinoprotein alcohol dehydrogenase-like"/>
    <property type="match status" value="2"/>
</dbReference>
<dbReference type="PANTHER" id="PTHR43289">
    <property type="entry name" value="MITOGEN-ACTIVATED PROTEIN KINASE KINASE KINASE 20-RELATED"/>
    <property type="match status" value="1"/>
</dbReference>
<dbReference type="CDD" id="cd14014">
    <property type="entry name" value="STKc_PknB_like"/>
    <property type="match status" value="1"/>
</dbReference>
<dbReference type="EMBL" id="BAAANY010000046">
    <property type="protein sequence ID" value="GAA1721162.1"/>
    <property type="molecule type" value="Genomic_DNA"/>
</dbReference>
<dbReference type="Gene3D" id="2.40.128.630">
    <property type="match status" value="1"/>
</dbReference>
<dbReference type="Gene3D" id="1.10.510.10">
    <property type="entry name" value="Transferase(Phosphotransferase) domain 1"/>
    <property type="match status" value="1"/>
</dbReference>
<dbReference type="Pfam" id="PF00069">
    <property type="entry name" value="Pkinase"/>
    <property type="match status" value="1"/>
</dbReference>
<dbReference type="InterPro" id="IPR002372">
    <property type="entry name" value="PQQ_rpt_dom"/>
</dbReference>
<comment type="caution">
    <text evidence="7">The sequence shown here is derived from an EMBL/GenBank/DDBJ whole genome shotgun (WGS) entry which is preliminary data.</text>
</comment>
<dbReference type="PROSITE" id="PS00107">
    <property type="entry name" value="PROTEIN_KINASE_ATP"/>
    <property type="match status" value="1"/>
</dbReference>
<dbReference type="Pfam" id="PF13360">
    <property type="entry name" value="PQQ_2"/>
    <property type="match status" value="2"/>
</dbReference>
<dbReference type="InterPro" id="IPR017441">
    <property type="entry name" value="Protein_kinase_ATP_BS"/>
</dbReference>
<dbReference type="PROSITE" id="PS00109">
    <property type="entry name" value="PROTEIN_KINASE_TYR"/>
    <property type="match status" value="1"/>
</dbReference>
<organism evidence="7 8">
    <name type="scientific">Fodinicola feengrottensis</name>
    <dbReference type="NCBI Taxonomy" id="435914"/>
    <lineage>
        <taxon>Bacteria</taxon>
        <taxon>Bacillati</taxon>
        <taxon>Actinomycetota</taxon>
        <taxon>Actinomycetes</taxon>
        <taxon>Mycobacteriales</taxon>
        <taxon>Fodinicola</taxon>
    </lineage>
</organism>
<keyword evidence="3" id="KW-0418">Kinase</keyword>
<dbReference type="SMART" id="SM00564">
    <property type="entry name" value="PQQ"/>
    <property type="match status" value="7"/>
</dbReference>
<keyword evidence="2 5" id="KW-0547">Nucleotide-binding</keyword>
<evidence type="ECO:0000256" key="2">
    <source>
        <dbReference type="ARBA" id="ARBA00022741"/>
    </source>
</evidence>
<dbReference type="InterPro" id="IPR015943">
    <property type="entry name" value="WD40/YVTN_repeat-like_dom_sf"/>
</dbReference>
<feature type="domain" description="Protein kinase" evidence="6">
    <location>
        <begin position="15"/>
        <end position="270"/>
    </location>
</feature>
<dbReference type="PANTHER" id="PTHR43289:SF34">
    <property type="entry name" value="SERINE_THREONINE-PROTEIN KINASE YBDM-RELATED"/>
    <property type="match status" value="1"/>
</dbReference>
<dbReference type="SUPFAM" id="SSF56112">
    <property type="entry name" value="Protein kinase-like (PK-like)"/>
    <property type="match status" value="1"/>
</dbReference>
<reference evidence="7 8" key="1">
    <citation type="journal article" date="2019" name="Int. J. Syst. Evol. Microbiol.">
        <title>The Global Catalogue of Microorganisms (GCM) 10K type strain sequencing project: providing services to taxonomists for standard genome sequencing and annotation.</title>
        <authorList>
            <consortium name="The Broad Institute Genomics Platform"/>
            <consortium name="The Broad Institute Genome Sequencing Center for Infectious Disease"/>
            <person name="Wu L."/>
            <person name="Ma J."/>
        </authorList>
    </citation>
    <scope>NUCLEOTIDE SEQUENCE [LARGE SCALE GENOMIC DNA]</scope>
    <source>
        <strain evidence="7 8">JCM 14718</strain>
    </source>
</reference>
<keyword evidence="1" id="KW-0808">Transferase</keyword>
<evidence type="ECO:0000256" key="5">
    <source>
        <dbReference type="PROSITE-ProRule" id="PRU10141"/>
    </source>
</evidence>
<keyword evidence="8" id="KW-1185">Reference proteome</keyword>
<evidence type="ECO:0000259" key="6">
    <source>
        <dbReference type="PROSITE" id="PS50011"/>
    </source>
</evidence>
<evidence type="ECO:0000256" key="1">
    <source>
        <dbReference type="ARBA" id="ARBA00022679"/>
    </source>
</evidence>
<dbReference type="InterPro" id="IPR011009">
    <property type="entry name" value="Kinase-like_dom_sf"/>
</dbReference>
<name>A0ABN2JA96_9ACTN</name>
<dbReference type="Proteomes" id="UP001500618">
    <property type="component" value="Unassembled WGS sequence"/>
</dbReference>
<sequence length="714" mass="75558">MRPLTGTDPRAVGGYLLLSRLGSGGMGVVYLARSAGGRLVALKVMDEELAAEPAFRQRFRQEVDATRVLAGAFAAPMVEADVSDTATMPWLATAYLPGISLQETVTRHGPLPAATVWMLAAGFAEALAAVHRAGIVHHDLTPSNVMLLTDGPRLIDFGLAALAGASSRTRTAEPLGSPAYVSPEQALGEKVGTASDMFSYGAVLAFAATGAGPFGDGPAHTQLYRVVNEEPSLAAVPDEHLRQFLAYCLAKDPAVRPTLQRVMQGMEPIVRQVAAAGGHWLPPAVLVEIADRTRTAENATLPARYRPYVSADDTAFGRLISRRTLFRGALGLAGVAACIGGCSTFVAVKHSVRYPWSFDEEGAHLVVAGNLAFVFTAPDNLYALDAQTGRQLWTAKTREYPDRPDIVVANGNVYVFTGNETNVFNATTGRSAWANSDAWYGPATVSGDTLYYQGPLPDNSLTAVDARTGVERWHGLALSGLIPPLVCGQIVGVVDDGTMAIHGIDARTGKQVWSYQTGSSSSLDAKFLAGRDHFYYGNQGRFLAIGAASGKVSWQTTGPVAAPVLVGNTFYLGAQGGTLHAYDATSGKLRWAFPVGAEDDQFGAGTQPTEADGMVYFHGSKDKAFGLVAASGKKVWELDVSNPNVPNGAPAVLNGVVYVIQDENYVKQLAAVDARTGKVLDTRELSDFGELTIAGRELIYVQTGAGIVALRAVR</sequence>
<evidence type="ECO:0000313" key="7">
    <source>
        <dbReference type="EMBL" id="GAA1721162.1"/>
    </source>
</evidence>
<keyword evidence="4 5" id="KW-0067">ATP-binding</keyword>
<protein>
    <recommendedName>
        <fullName evidence="6">Protein kinase domain-containing protein</fullName>
    </recommendedName>
</protein>
<dbReference type="Gene3D" id="2.130.10.10">
    <property type="entry name" value="YVTN repeat-like/Quinoprotein amine dehydrogenase"/>
    <property type="match status" value="1"/>
</dbReference>
<evidence type="ECO:0000313" key="8">
    <source>
        <dbReference type="Proteomes" id="UP001500618"/>
    </source>
</evidence>